<dbReference type="PROSITE" id="PS50102">
    <property type="entry name" value="RRM"/>
    <property type="match status" value="1"/>
</dbReference>
<dbReference type="Pfam" id="PF00076">
    <property type="entry name" value="RRM_1"/>
    <property type="match status" value="1"/>
</dbReference>
<dbReference type="GO" id="GO:0008270">
    <property type="term" value="F:zinc ion binding"/>
    <property type="evidence" value="ECO:0007669"/>
    <property type="project" value="UniProtKB-KW"/>
</dbReference>
<feature type="compositionally biased region" description="Polar residues" evidence="8">
    <location>
        <begin position="453"/>
        <end position="478"/>
    </location>
</feature>
<evidence type="ECO:0000256" key="4">
    <source>
        <dbReference type="ARBA" id="ARBA00022884"/>
    </source>
</evidence>
<dbReference type="GO" id="GO:0003677">
    <property type="term" value="F:DNA binding"/>
    <property type="evidence" value="ECO:0007669"/>
    <property type="project" value="UniProtKB-KW"/>
</dbReference>
<evidence type="ECO:0000313" key="12">
    <source>
        <dbReference type="Proteomes" id="UP001345219"/>
    </source>
</evidence>
<evidence type="ECO:0000256" key="7">
    <source>
        <dbReference type="PROSITE-ProRule" id="PRU00723"/>
    </source>
</evidence>
<dbReference type="InterPro" id="IPR000504">
    <property type="entry name" value="RRM_dom"/>
</dbReference>
<evidence type="ECO:0000313" key="11">
    <source>
        <dbReference type="EMBL" id="KAK4753704.1"/>
    </source>
</evidence>
<organism evidence="11 12">
    <name type="scientific">Trapa incisa</name>
    <dbReference type="NCBI Taxonomy" id="236973"/>
    <lineage>
        <taxon>Eukaryota</taxon>
        <taxon>Viridiplantae</taxon>
        <taxon>Streptophyta</taxon>
        <taxon>Embryophyta</taxon>
        <taxon>Tracheophyta</taxon>
        <taxon>Spermatophyta</taxon>
        <taxon>Magnoliopsida</taxon>
        <taxon>eudicotyledons</taxon>
        <taxon>Gunneridae</taxon>
        <taxon>Pentapetalae</taxon>
        <taxon>rosids</taxon>
        <taxon>malvids</taxon>
        <taxon>Myrtales</taxon>
        <taxon>Lythraceae</taxon>
        <taxon>Trapa</taxon>
    </lineage>
</organism>
<feature type="domain" description="RRM" evidence="9">
    <location>
        <begin position="259"/>
        <end position="335"/>
    </location>
</feature>
<dbReference type="AlphaFoldDB" id="A0AAN7JVN8"/>
<feature type="domain" description="C3H1-type" evidence="10">
    <location>
        <begin position="143"/>
        <end position="165"/>
    </location>
</feature>
<dbReference type="Proteomes" id="UP001345219">
    <property type="component" value="Chromosome 2"/>
</dbReference>
<feature type="zinc finger region" description="C3H1-type" evidence="7">
    <location>
        <begin position="143"/>
        <end position="165"/>
    </location>
</feature>
<sequence length="588" mass="64906">MDSYEATRIVFSRLQSLDPDNASKIMGYIFLHDAAEDHLLRLSLGPDSLLLDLSLEAKSFIPKLTKSPSSSPSYASVLNSGGSSAAEIAGVASTPPASVGDEHYGNLHDHVSFLGEPASRAEGLLLHRRSLSVPPVGANVGGSCHYYARGFCKNGSSCRFFHNELLAGGAGDLLGLGSLRPGQLSEFDQCGDLMNTRPATVTGLNQKQYGFSVTPNNNNINASLPYNKSFNFLLQQQADIHQRSSGSFGMNGLVNPSARQIYLTFPADSTFTEEDVSNYFSIYGPVQDVRIPYQQKRMFGFVTFLYPETVKLILAKGNPHFVCDSRVLVKPYKEKGKVAEKKQLQHQHLHMERGEYSISPCSSPCGVDSRDPFDLSFGGGRMYFNNQEMLLKKKLDVEAQTNFRQALELQNRRLLSLQLQDLKNHQHYNHPHRYHHFQHDLANLSPLSSPTIPRSPNFQISNHHLQDPVSQGVVSETDSASRDFLQGKNDESSKLSMEPDNNDSLEHILPDNLFGSPKKSALDQPTMFTASCTETDQSRVQLDMPMFPSSGLESVFLTKSPALSVESSVNSVLLQLPRLSPSHGTIGR</sequence>
<evidence type="ECO:0000259" key="10">
    <source>
        <dbReference type="PROSITE" id="PS50103"/>
    </source>
</evidence>
<proteinExistence type="predicted"/>
<keyword evidence="2 7" id="KW-0863">Zinc-finger</keyword>
<keyword evidence="3 7" id="KW-0862">Zinc</keyword>
<comment type="caution">
    <text evidence="11">The sequence shown here is derived from an EMBL/GenBank/DDBJ whole genome shotgun (WGS) entry which is preliminary data.</text>
</comment>
<dbReference type="GO" id="GO:0003723">
    <property type="term" value="F:RNA binding"/>
    <property type="evidence" value="ECO:0007669"/>
    <property type="project" value="UniProtKB-UniRule"/>
</dbReference>
<dbReference type="InterPro" id="IPR035979">
    <property type="entry name" value="RBD_domain_sf"/>
</dbReference>
<dbReference type="PANTHER" id="PTHR24009:SF11">
    <property type="entry name" value="ZINC FINGER CCCH DOMAIN-CONTAINING PROTEIN 53-LIKE"/>
    <property type="match status" value="1"/>
</dbReference>
<dbReference type="SMART" id="SM00360">
    <property type="entry name" value="RRM"/>
    <property type="match status" value="1"/>
</dbReference>
<dbReference type="Gene3D" id="3.30.70.330">
    <property type="match status" value="1"/>
</dbReference>
<dbReference type="EMBL" id="JAXIOK010000015">
    <property type="protein sequence ID" value="KAK4753704.1"/>
    <property type="molecule type" value="Genomic_DNA"/>
</dbReference>
<dbReference type="SUPFAM" id="SSF54928">
    <property type="entry name" value="RNA-binding domain, RBD"/>
    <property type="match status" value="1"/>
</dbReference>
<evidence type="ECO:0000256" key="3">
    <source>
        <dbReference type="ARBA" id="ARBA00022833"/>
    </source>
</evidence>
<protein>
    <submittedName>
        <fullName evidence="11">Uncharacterized protein</fullName>
    </submittedName>
</protein>
<dbReference type="PROSITE" id="PS50103">
    <property type="entry name" value="ZF_C3H1"/>
    <property type="match status" value="1"/>
</dbReference>
<keyword evidence="1 7" id="KW-0479">Metal-binding</keyword>
<dbReference type="PANTHER" id="PTHR24009">
    <property type="entry name" value="RNA-BINDING (RRM/RBD/RNP MOTIFS)"/>
    <property type="match status" value="1"/>
</dbReference>
<name>A0AAN7JVN8_9MYRT</name>
<evidence type="ECO:0000256" key="2">
    <source>
        <dbReference type="ARBA" id="ARBA00022771"/>
    </source>
</evidence>
<dbReference type="Pfam" id="PF23182">
    <property type="entry name" value="PABC_AtC3H46"/>
    <property type="match status" value="1"/>
</dbReference>
<evidence type="ECO:0000256" key="5">
    <source>
        <dbReference type="ARBA" id="ARBA00023125"/>
    </source>
</evidence>
<keyword evidence="4 6" id="KW-0694">RNA-binding</keyword>
<evidence type="ECO:0000256" key="6">
    <source>
        <dbReference type="PROSITE-ProRule" id="PRU00176"/>
    </source>
</evidence>
<keyword evidence="12" id="KW-1185">Reference proteome</keyword>
<dbReference type="CDD" id="cd12458">
    <property type="entry name" value="RRM_AtC3H46_like"/>
    <property type="match status" value="1"/>
</dbReference>
<dbReference type="InterPro" id="IPR056276">
    <property type="entry name" value="AtC3H46-like_PABC-like"/>
</dbReference>
<reference evidence="11 12" key="1">
    <citation type="journal article" date="2023" name="Hortic Res">
        <title>Pangenome of water caltrop reveals structural variations and asymmetric subgenome divergence after allopolyploidization.</title>
        <authorList>
            <person name="Zhang X."/>
            <person name="Chen Y."/>
            <person name="Wang L."/>
            <person name="Yuan Y."/>
            <person name="Fang M."/>
            <person name="Shi L."/>
            <person name="Lu R."/>
            <person name="Comes H.P."/>
            <person name="Ma Y."/>
            <person name="Chen Y."/>
            <person name="Huang G."/>
            <person name="Zhou Y."/>
            <person name="Zheng Z."/>
            <person name="Qiu Y."/>
        </authorList>
    </citation>
    <scope>NUCLEOTIDE SEQUENCE [LARGE SCALE GENOMIC DNA]</scope>
    <source>
        <tissue evidence="11">Roots</tissue>
    </source>
</reference>
<accession>A0AAN7JVN8</accession>
<keyword evidence="5" id="KW-0238">DNA-binding</keyword>
<feature type="region of interest" description="Disordered" evidence="8">
    <location>
        <begin position="453"/>
        <end position="500"/>
    </location>
</feature>
<evidence type="ECO:0000256" key="8">
    <source>
        <dbReference type="SAM" id="MobiDB-lite"/>
    </source>
</evidence>
<gene>
    <name evidence="11" type="ORF">SAY87_001808</name>
</gene>
<dbReference type="InterPro" id="IPR000571">
    <property type="entry name" value="Znf_CCCH"/>
</dbReference>
<dbReference type="InterPro" id="IPR012677">
    <property type="entry name" value="Nucleotide-bd_a/b_plait_sf"/>
</dbReference>
<evidence type="ECO:0000259" key="9">
    <source>
        <dbReference type="PROSITE" id="PS50102"/>
    </source>
</evidence>
<dbReference type="InterPro" id="IPR034365">
    <property type="entry name" value="AtC3H46-like_RRM"/>
</dbReference>
<evidence type="ECO:0000256" key="1">
    <source>
        <dbReference type="ARBA" id="ARBA00022723"/>
    </source>
</evidence>
<dbReference type="FunFam" id="3.30.70.330:FF:000678">
    <property type="entry name" value="zinc finger CCCH domain-containing protein 53-like isoform X2"/>
    <property type="match status" value="1"/>
</dbReference>